<dbReference type="GO" id="GO:0046983">
    <property type="term" value="F:protein dimerization activity"/>
    <property type="evidence" value="ECO:0007669"/>
    <property type="project" value="InterPro"/>
</dbReference>
<dbReference type="GO" id="GO:0005524">
    <property type="term" value="F:ATP binding"/>
    <property type="evidence" value="ECO:0007669"/>
    <property type="project" value="UniProtKB-KW"/>
</dbReference>
<comment type="catalytic activity">
    <reaction evidence="1">
        <text>ATP + protein L-histidine = ADP + protein N-phospho-L-histidine.</text>
        <dbReference type="EC" id="2.7.13.3"/>
    </reaction>
</comment>
<dbReference type="EMBL" id="JACHMJ010000001">
    <property type="protein sequence ID" value="MBB5843577.1"/>
    <property type="molecule type" value="Genomic_DNA"/>
</dbReference>
<accession>A0A841AK36</accession>
<keyword evidence="10" id="KW-1133">Transmembrane helix</keyword>
<dbReference type="Gene3D" id="3.30.565.10">
    <property type="entry name" value="Histidine kinase-like ATPase, C-terminal domain"/>
    <property type="match status" value="1"/>
</dbReference>
<organism evidence="12 13">
    <name type="scientific">Conyzicola lurida</name>
    <dbReference type="NCBI Taxonomy" id="1172621"/>
    <lineage>
        <taxon>Bacteria</taxon>
        <taxon>Bacillati</taxon>
        <taxon>Actinomycetota</taxon>
        <taxon>Actinomycetes</taxon>
        <taxon>Micrococcales</taxon>
        <taxon>Microbacteriaceae</taxon>
        <taxon>Conyzicola</taxon>
    </lineage>
</organism>
<dbReference type="RefSeq" id="WP_246376144.1">
    <property type="nucleotide sequence ID" value="NZ_JACHMJ010000001.1"/>
</dbReference>
<feature type="region of interest" description="Disordered" evidence="9">
    <location>
        <begin position="1"/>
        <end position="20"/>
    </location>
</feature>
<dbReference type="AlphaFoldDB" id="A0A841AK36"/>
<keyword evidence="4" id="KW-0808">Transferase</keyword>
<dbReference type="EC" id="2.7.13.3" evidence="2"/>
<dbReference type="InterPro" id="IPR011712">
    <property type="entry name" value="Sig_transdc_His_kin_sub3_dim/P"/>
</dbReference>
<sequence>MTIAEPTQLTPTPMTPTSDTSGPLARYGHMWRFVPRELGFLALTFPVALAGFITTITLVTTGAGTIITFFIGVFLVIVALYVGRGFGTLELVRLGWAGRRQIERPQWPDAAATGFWGWIKAMLGSGHYWLYLLHTAVINVVVSLVTWTITVVWVSLAFSGLTYWFWEYVVPGSGVDWNIGAQWFGNTPVGEFVGATVVGLLAAATLPFVTRGLVLLHDLIARGILGAFASDALRRQVGDLEASRGAAISAEGHSLRRLERDIHDGPQQRLVRLQMDLAAADRQLATDPEKARALIAEAMQQSKDALEELRSLSRGFAPPILLDRGLVAALESSAVRSTVPVRVVSTLDPELALPQEIERNAYFAASEALANAAKHSGATEVTVTVETRRVPETDDTWLTVTVADDGRGGAVAVDGHGLAGLDERLRGIGGALEVQSPVGGPTAVVAHLPLAASVAGSVRTP</sequence>
<evidence type="ECO:0000256" key="9">
    <source>
        <dbReference type="SAM" id="MobiDB-lite"/>
    </source>
</evidence>
<keyword evidence="5" id="KW-0547">Nucleotide-binding</keyword>
<keyword evidence="10" id="KW-0812">Transmembrane</keyword>
<keyword evidence="3" id="KW-0597">Phosphoprotein</keyword>
<dbReference type="InterPro" id="IPR003594">
    <property type="entry name" value="HATPase_dom"/>
</dbReference>
<dbReference type="PANTHER" id="PTHR24421:SF10">
    <property type="entry name" value="NITRATE_NITRITE SENSOR PROTEIN NARQ"/>
    <property type="match status" value="1"/>
</dbReference>
<evidence type="ECO:0000256" key="1">
    <source>
        <dbReference type="ARBA" id="ARBA00000085"/>
    </source>
</evidence>
<dbReference type="CDD" id="cd16917">
    <property type="entry name" value="HATPase_UhpB-NarQ-NarX-like"/>
    <property type="match status" value="1"/>
</dbReference>
<evidence type="ECO:0000313" key="13">
    <source>
        <dbReference type="Proteomes" id="UP000536685"/>
    </source>
</evidence>
<protein>
    <recommendedName>
        <fullName evidence="2">histidine kinase</fullName>
        <ecNumber evidence="2">2.7.13.3</ecNumber>
    </recommendedName>
</protein>
<dbReference type="GO" id="GO:0016020">
    <property type="term" value="C:membrane"/>
    <property type="evidence" value="ECO:0007669"/>
    <property type="project" value="InterPro"/>
</dbReference>
<feature type="transmembrane region" description="Helical" evidence="10">
    <location>
        <begin position="192"/>
        <end position="214"/>
    </location>
</feature>
<gene>
    <name evidence="12" type="ORF">HD599_001900</name>
</gene>
<evidence type="ECO:0000256" key="5">
    <source>
        <dbReference type="ARBA" id="ARBA00022741"/>
    </source>
</evidence>
<dbReference type="InterPro" id="IPR025828">
    <property type="entry name" value="Put_sensor_dom"/>
</dbReference>
<evidence type="ECO:0000256" key="2">
    <source>
        <dbReference type="ARBA" id="ARBA00012438"/>
    </source>
</evidence>
<evidence type="ECO:0000259" key="11">
    <source>
        <dbReference type="SMART" id="SM00387"/>
    </source>
</evidence>
<evidence type="ECO:0000256" key="3">
    <source>
        <dbReference type="ARBA" id="ARBA00022553"/>
    </source>
</evidence>
<evidence type="ECO:0000256" key="7">
    <source>
        <dbReference type="ARBA" id="ARBA00022840"/>
    </source>
</evidence>
<feature type="transmembrane region" description="Helical" evidence="10">
    <location>
        <begin position="38"/>
        <end position="59"/>
    </location>
</feature>
<evidence type="ECO:0000256" key="10">
    <source>
        <dbReference type="SAM" id="Phobius"/>
    </source>
</evidence>
<dbReference type="PANTHER" id="PTHR24421">
    <property type="entry name" value="NITRATE/NITRITE SENSOR PROTEIN NARX-RELATED"/>
    <property type="match status" value="1"/>
</dbReference>
<dbReference type="InterPro" id="IPR050482">
    <property type="entry name" value="Sensor_HK_TwoCompSys"/>
</dbReference>
<feature type="transmembrane region" description="Helical" evidence="10">
    <location>
        <begin position="65"/>
        <end position="83"/>
    </location>
</feature>
<evidence type="ECO:0000256" key="4">
    <source>
        <dbReference type="ARBA" id="ARBA00022679"/>
    </source>
</evidence>
<keyword evidence="7" id="KW-0067">ATP-binding</keyword>
<dbReference type="Pfam" id="PF07730">
    <property type="entry name" value="HisKA_3"/>
    <property type="match status" value="1"/>
</dbReference>
<keyword evidence="10" id="KW-0472">Membrane</keyword>
<name>A0A841AK36_9MICO</name>
<dbReference type="InterPro" id="IPR036890">
    <property type="entry name" value="HATPase_C_sf"/>
</dbReference>
<evidence type="ECO:0000256" key="8">
    <source>
        <dbReference type="ARBA" id="ARBA00023012"/>
    </source>
</evidence>
<feature type="transmembrane region" description="Helical" evidence="10">
    <location>
        <begin position="128"/>
        <end position="156"/>
    </location>
</feature>
<keyword evidence="8" id="KW-0902">Two-component regulatory system</keyword>
<keyword evidence="6 12" id="KW-0418">Kinase</keyword>
<dbReference type="Pfam" id="PF02518">
    <property type="entry name" value="HATPase_c"/>
    <property type="match status" value="1"/>
</dbReference>
<evidence type="ECO:0000313" key="12">
    <source>
        <dbReference type="EMBL" id="MBB5843577.1"/>
    </source>
</evidence>
<dbReference type="SUPFAM" id="SSF55874">
    <property type="entry name" value="ATPase domain of HSP90 chaperone/DNA topoisomerase II/histidine kinase"/>
    <property type="match status" value="1"/>
</dbReference>
<evidence type="ECO:0000256" key="6">
    <source>
        <dbReference type="ARBA" id="ARBA00022777"/>
    </source>
</evidence>
<keyword evidence="13" id="KW-1185">Reference proteome</keyword>
<dbReference type="Gene3D" id="1.20.5.1930">
    <property type="match status" value="1"/>
</dbReference>
<dbReference type="Pfam" id="PF13796">
    <property type="entry name" value="Sensor"/>
    <property type="match status" value="1"/>
</dbReference>
<dbReference type="Proteomes" id="UP000536685">
    <property type="component" value="Unassembled WGS sequence"/>
</dbReference>
<dbReference type="SMART" id="SM00387">
    <property type="entry name" value="HATPase_c"/>
    <property type="match status" value="1"/>
</dbReference>
<reference evidence="12 13" key="1">
    <citation type="submission" date="2020-08" db="EMBL/GenBank/DDBJ databases">
        <title>Sequencing the genomes of 1000 actinobacteria strains.</title>
        <authorList>
            <person name="Klenk H.-P."/>
        </authorList>
    </citation>
    <scope>NUCLEOTIDE SEQUENCE [LARGE SCALE GENOMIC DNA]</scope>
    <source>
        <strain evidence="12 13">DSM 105784</strain>
    </source>
</reference>
<proteinExistence type="predicted"/>
<feature type="domain" description="Histidine kinase/HSP90-like ATPase" evidence="11">
    <location>
        <begin position="356"/>
        <end position="452"/>
    </location>
</feature>
<dbReference type="GO" id="GO:0000155">
    <property type="term" value="F:phosphorelay sensor kinase activity"/>
    <property type="evidence" value="ECO:0007669"/>
    <property type="project" value="InterPro"/>
</dbReference>
<comment type="caution">
    <text evidence="12">The sequence shown here is derived from an EMBL/GenBank/DDBJ whole genome shotgun (WGS) entry which is preliminary data.</text>
</comment>